<dbReference type="EMBL" id="CP039543">
    <property type="protein sequence ID" value="QJT10754.1"/>
    <property type="molecule type" value="Genomic_DNA"/>
</dbReference>
<proteinExistence type="predicted"/>
<organism evidence="3 4">
    <name type="scientific">Oceanidesulfovibrio marinus</name>
    <dbReference type="NCBI Taxonomy" id="370038"/>
    <lineage>
        <taxon>Bacteria</taxon>
        <taxon>Pseudomonadati</taxon>
        <taxon>Thermodesulfobacteriota</taxon>
        <taxon>Desulfovibrionia</taxon>
        <taxon>Desulfovibrionales</taxon>
        <taxon>Desulfovibrionaceae</taxon>
        <taxon>Oceanidesulfovibrio</taxon>
    </lineage>
</organism>
<dbReference type="Proteomes" id="UP000503251">
    <property type="component" value="Chromosome"/>
</dbReference>
<evidence type="ECO:0000313" key="2">
    <source>
        <dbReference type="EMBL" id="QJT10754.1"/>
    </source>
</evidence>
<evidence type="ECO:0000313" key="3">
    <source>
        <dbReference type="EMBL" id="TVM30366.1"/>
    </source>
</evidence>
<protein>
    <submittedName>
        <fullName evidence="2">DUF1737 domain-containing protein</fullName>
    </submittedName>
</protein>
<reference evidence="2 5" key="2">
    <citation type="submission" date="2019-04" db="EMBL/GenBank/DDBJ databases">
        <title>Isolation and culture of sulfate reducing bacteria from the cold seep of the South China Sea.</title>
        <authorList>
            <person name="Sun C."/>
            <person name="Liu R."/>
        </authorList>
    </citation>
    <scope>NUCLEOTIDE SEQUENCE [LARGE SCALE GENOMIC DNA]</scope>
    <source>
        <strain evidence="2 5">CS1</strain>
    </source>
</reference>
<sequence>MIIFGVEGNVLKYKIIKASSDHELEEEVRKHLMDGWRPLGGVSIVQAEMAFSKVLKFYQAVEKETREDRRRYLELEDEEREQVDLERRLR</sequence>
<dbReference type="OrthoDB" id="5460999at2"/>
<keyword evidence="5" id="KW-1185">Reference proteome</keyword>
<gene>
    <name evidence="3" type="ORF">DQK91_21050</name>
    <name evidence="2" type="ORF">E8L03_18325</name>
</gene>
<dbReference type="EMBL" id="QMIF01000024">
    <property type="protein sequence ID" value="TVM30366.1"/>
    <property type="molecule type" value="Genomic_DNA"/>
</dbReference>
<name>A0A6P1ZC29_9BACT</name>
<evidence type="ECO:0000313" key="5">
    <source>
        <dbReference type="Proteomes" id="UP000503251"/>
    </source>
</evidence>
<dbReference type="AlphaFoldDB" id="A0A6P1ZC29"/>
<dbReference type="Pfam" id="PF08410">
    <property type="entry name" value="DUF1737"/>
    <property type="match status" value="1"/>
</dbReference>
<accession>A0A6P1ZC29</accession>
<evidence type="ECO:0000313" key="4">
    <source>
        <dbReference type="Proteomes" id="UP000434052"/>
    </source>
</evidence>
<reference evidence="3 4" key="1">
    <citation type="submission" date="2018-06" db="EMBL/GenBank/DDBJ databases">
        <title>Complete genome of Desulfovibrio marinus P48SEP.</title>
        <authorList>
            <person name="Crispim J.S."/>
            <person name="Vidigal P.M.P."/>
            <person name="Silva L.C.F."/>
            <person name="Araujo L.C."/>
            <person name="Laguardia C.N."/>
            <person name="Dias R.S."/>
            <person name="Sousa M.P."/>
            <person name="Paula S.O."/>
            <person name="Silva C."/>
        </authorList>
    </citation>
    <scope>NUCLEOTIDE SEQUENCE [LARGE SCALE GENOMIC DNA]</scope>
    <source>
        <strain evidence="3 4">P48SEP</strain>
    </source>
</reference>
<feature type="domain" description="DUF1737" evidence="1">
    <location>
        <begin position="12"/>
        <end position="64"/>
    </location>
</feature>
<dbReference type="InterPro" id="IPR013619">
    <property type="entry name" value="DUF1737"/>
</dbReference>
<dbReference type="Proteomes" id="UP000434052">
    <property type="component" value="Unassembled WGS sequence"/>
</dbReference>
<evidence type="ECO:0000259" key="1">
    <source>
        <dbReference type="Pfam" id="PF08410"/>
    </source>
</evidence>